<proteinExistence type="predicted"/>
<dbReference type="Gene3D" id="3.40.50.720">
    <property type="entry name" value="NAD(P)-binding Rossmann-like Domain"/>
    <property type="match status" value="1"/>
</dbReference>
<gene>
    <name evidence="3" type="ORF">CQY20_05125</name>
    <name evidence="2" type="ORF">MAGR_44670</name>
</gene>
<sequence>MRIFVTGASGFIGSAVVAELLGAGHQVVGLARSEASARAIAEAGAEVHRGSLEDTNSLRQGAESTDGTIHLAFRHDFEDFDIAAGSKFDRRAIEALGDALAGSDRPLVVAAGIFGIAPPGAVATEDQPAPNESLRASEPATLAFTDRGVRTAVLRLPPSVHGEGDHGFVPHLIGIARKTGVSGYPGDGTNRWPSVHRLDAARAIRLATESAPPGTIVHPMDDEGIPVRTIAEVIGRHLGLPVKSIPTEDVFGHFGWIGPLFALDAAATSLRTRELLGWQPTHGGLLDDLEAGHYFKEA</sequence>
<protein>
    <submittedName>
        <fullName evidence="3">3-beta hydroxysteroid dehydrogenase</fullName>
    </submittedName>
    <submittedName>
        <fullName evidence="2">Putative NAD-dependent epimerase/dehydratase</fullName>
    </submittedName>
</protein>
<dbReference type="CDD" id="cd05262">
    <property type="entry name" value="SDR_a7"/>
    <property type="match status" value="1"/>
</dbReference>
<evidence type="ECO:0000313" key="2">
    <source>
        <dbReference type="EMBL" id="GFG53026.1"/>
    </source>
</evidence>
<dbReference type="InterPro" id="IPR001509">
    <property type="entry name" value="Epimerase_deHydtase"/>
</dbReference>
<name>A0A2A7NC96_MYCAG</name>
<evidence type="ECO:0000313" key="4">
    <source>
        <dbReference type="Proteomes" id="UP000220914"/>
    </source>
</evidence>
<dbReference type="PANTHER" id="PTHR48079:SF6">
    <property type="entry name" value="NAD(P)-BINDING DOMAIN-CONTAINING PROTEIN-RELATED"/>
    <property type="match status" value="1"/>
</dbReference>
<dbReference type="RefSeq" id="WP_097938673.1">
    <property type="nucleotide sequence ID" value="NZ_BLKS01000001.1"/>
</dbReference>
<dbReference type="InterPro" id="IPR036291">
    <property type="entry name" value="NAD(P)-bd_dom_sf"/>
</dbReference>
<dbReference type="InterPro" id="IPR051783">
    <property type="entry name" value="NAD(P)-dependent_oxidoreduct"/>
</dbReference>
<dbReference type="AlphaFoldDB" id="A0A2A7NC96"/>
<dbReference type="SUPFAM" id="SSF51735">
    <property type="entry name" value="NAD(P)-binding Rossmann-fold domains"/>
    <property type="match status" value="1"/>
</dbReference>
<reference evidence="3 4" key="1">
    <citation type="submission" date="2017-10" db="EMBL/GenBank/DDBJ databases">
        <title>The new phylogeny of genus Mycobacterium.</title>
        <authorList>
            <person name="Tortoli E."/>
            <person name="Trovato A."/>
            <person name="Cirillo D.M."/>
        </authorList>
    </citation>
    <scope>NUCLEOTIDE SEQUENCE [LARGE SCALE GENOMIC DNA]</scope>
    <source>
        <strain evidence="3 4">CCUG37673</strain>
    </source>
</reference>
<reference evidence="2" key="3">
    <citation type="submission" date="2020-02" db="EMBL/GenBank/DDBJ databases">
        <authorList>
            <person name="Matsumoto Y."/>
            <person name="Motooka D."/>
            <person name="Nakamura S."/>
        </authorList>
    </citation>
    <scope>NUCLEOTIDE SEQUENCE</scope>
    <source>
        <strain evidence="2">JCM 6377</strain>
    </source>
</reference>
<evidence type="ECO:0000313" key="3">
    <source>
        <dbReference type="EMBL" id="PEG41439.1"/>
    </source>
</evidence>
<keyword evidence="4" id="KW-1185">Reference proteome</keyword>
<comment type="caution">
    <text evidence="3">The sequence shown here is derived from an EMBL/GenBank/DDBJ whole genome shotgun (WGS) entry which is preliminary data.</text>
</comment>
<dbReference type="EMBL" id="PDCP01000006">
    <property type="protein sequence ID" value="PEG41439.1"/>
    <property type="molecule type" value="Genomic_DNA"/>
</dbReference>
<dbReference type="EMBL" id="BLKS01000001">
    <property type="protein sequence ID" value="GFG53026.1"/>
    <property type="molecule type" value="Genomic_DNA"/>
</dbReference>
<dbReference type="Proteomes" id="UP000465302">
    <property type="component" value="Unassembled WGS sequence"/>
</dbReference>
<dbReference type="Pfam" id="PF01370">
    <property type="entry name" value="Epimerase"/>
    <property type="match status" value="1"/>
</dbReference>
<feature type="domain" description="NAD-dependent epimerase/dehydratase" evidence="1">
    <location>
        <begin position="3"/>
        <end position="212"/>
    </location>
</feature>
<dbReference type="GO" id="GO:0004029">
    <property type="term" value="F:aldehyde dehydrogenase (NAD+) activity"/>
    <property type="evidence" value="ECO:0007669"/>
    <property type="project" value="TreeGrafter"/>
</dbReference>
<dbReference type="Proteomes" id="UP000220914">
    <property type="component" value="Unassembled WGS sequence"/>
</dbReference>
<evidence type="ECO:0000313" key="5">
    <source>
        <dbReference type="Proteomes" id="UP000465302"/>
    </source>
</evidence>
<reference evidence="2 5" key="2">
    <citation type="journal article" date="2019" name="Emerg. Microbes Infect.">
        <title>Comprehensive subspecies identification of 175 nontuberculous mycobacteria species based on 7547 genomic profiles.</title>
        <authorList>
            <person name="Matsumoto Y."/>
            <person name="Kinjo T."/>
            <person name="Motooka D."/>
            <person name="Nabeya D."/>
            <person name="Jung N."/>
            <person name="Uechi K."/>
            <person name="Horii T."/>
            <person name="Iida T."/>
            <person name="Fujita J."/>
            <person name="Nakamura S."/>
        </authorList>
    </citation>
    <scope>NUCLEOTIDE SEQUENCE [LARGE SCALE GENOMIC DNA]</scope>
    <source>
        <strain evidence="2 5">JCM 6377</strain>
    </source>
</reference>
<dbReference type="GO" id="GO:0005737">
    <property type="term" value="C:cytoplasm"/>
    <property type="evidence" value="ECO:0007669"/>
    <property type="project" value="TreeGrafter"/>
</dbReference>
<accession>A0A2A7NC96</accession>
<dbReference type="OrthoDB" id="9787292at2"/>
<evidence type="ECO:0000259" key="1">
    <source>
        <dbReference type="Pfam" id="PF01370"/>
    </source>
</evidence>
<dbReference type="PANTHER" id="PTHR48079">
    <property type="entry name" value="PROTEIN YEEZ"/>
    <property type="match status" value="1"/>
</dbReference>
<organism evidence="3 4">
    <name type="scientific">Mycolicibacterium agri</name>
    <name type="common">Mycobacterium agri</name>
    <dbReference type="NCBI Taxonomy" id="36811"/>
    <lineage>
        <taxon>Bacteria</taxon>
        <taxon>Bacillati</taxon>
        <taxon>Actinomycetota</taxon>
        <taxon>Actinomycetes</taxon>
        <taxon>Mycobacteriales</taxon>
        <taxon>Mycobacteriaceae</taxon>
        <taxon>Mycolicibacterium</taxon>
    </lineage>
</organism>